<feature type="repeat" description="PPR" evidence="4">
    <location>
        <begin position="455"/>
        <end position="489"/>
    </location>
</feature>
<proteinExistence type="inferred from homology"/>
<dbReference type="Proteomes" id="UP000327085">
    <property type="component" value="Chromosome 2"/>
</dbReference>
<evidence type="ECO:0000313" key="6">
    <source>
        <dbReference type="EMBL" id="VVA27360.1"/>
    </source>
</evidence>
<dbReference type="InterPro" id="IPR046848">
    <property type="entry name" value="E_motif"/>
</dbReference>
<dbReference type="PANTHER" id="PTHR47926:SF539">
    <property type="entry name" value="DYW DOMAIN-CONTAINING PROTEIN"/>
    <property type="match status" value="1"/>
</dbReference>
<evidence type="ECO:0000256" key="3">
    <source>
        <dbReference type="ARBA" id="ARBA00061659"/>
    </source>
</evidence>
<organism evidence="6 7">
    <name type="scientific">Prunus dulcis</name>
    <name type="common">Almond</name>
    <name type="synonym">Amygdalus dulcis</name>
    <dbReference type="NCBI Taxonomy" id="3755"/>
    <lineage>
        <taxon>Eukaryota</taxon>
        <taxon>Viridiplantae</taxon>
        <taxon>Streptophyta</taxon>
        <taxon>Embryophyta</taxon>
        <taxon>Tracheophyta</taxon>
        <taxon>Spermatophyta</taxon>
        <taxon>Magnoliopsida</taxon>
        <taxon>eudicotyledons</taxon>
        <taxon>Gunneridae</taxon>
        <taxon>Pentapetalae</taxon>
        <taxon>rosids</taxon>
        <taxon>fabids</taxon>
        <taxon>Rosales</taxon>
        <taxon>Rosaceae</taxon>
        <taxon>Amygdaloideae</taxon>
        <taxon>Amygdaleae</taxon>
        <taxon>Prunus</taxon>
    </lineage>
</organism>
<dbReference type="AlphaFoldDB" id="A0A5E4FJM4"/>
<feature type="repeat" description="PPR" evidence="4">
    <location>
        <begin position="490"/>
        <end position="524"/>
    </location>
</feature>
<dbReference type="InterPro" id="IPR002885">
    <property type="entry name" value="PPR_rpt"/>
</dbReference>
<feature type="domain" description="DYW" evidence="5">
    <location>
        <begin position="841"/>
        <end position="933"/>
    </location>
</feature>
<dbReference type="PROSITE" id="PS51257">
    <property type="entry name" value="PROKAR_LIPOPROTEIN"/>
    <property type="match status" value="1"/>
</dbReference>
<evidence type="ECO:0000256" key="2">
    <source>
        <dbReference type="ARBA" id="ARBA00022737"/>
    </source>
</evidence>
<dbReference type="NCBIfam" id="TIGR00756">
    <property type="entry name" value="PPR"/>
    <property type="match status" value="8"/>
</dbReference>
<dbReference type="InterPro" id="IPR046960">
    <property type="entry name" value="PPR_At4g14850-like_plant"/>
</dbReference>
<protein>
    <submittedName>
        <fullName evidence="6">PREDICTED: pentatricopeptide</fullName>
    </submittedName>
</protein>
<dbReference type="Pfam" id="PF01535">
    <property type="entry name" value="PPR"/>
    <property type="match status" value="5"/>
</dbReference>
<comment type="similarity">
    <text evidence="1">Belongs to the PPR family. PCMP-H subfamily.</text>
</comment>
<dbReference type="Gene3D" id="1.25.40.10">
    <property type="entry name" value="Tetratricopeptide repeat domain"/>
    <property type="match status" value="5"/>
</dbReference>
<gene>
    <name evidence="6" type="ORF">ALMOND_2B014376</name>
</gene>
<dbReference type="Gramene" id="VVA27360">
    <property type="protein sequence ID" value="VVA27360"/>
    <property type="gene ID" value="Prudul26B014376"/>
</dbReference>
<dbReference type="PROSITE" id="PS51375">
    <property type="entry name" value="PPR"/>
    <property type="match status" value="8"/>
</dbReference>
<name>A0A5E4FJM4_PRUDU</name>
<feature type="repeat" description="PPR" evidence="4">
    <location>
        <begin position="661"/>
        <end position="691"/>
    </location>
</feature>
<sequence length="933" mass="104901">MDKVVPFHILTTPFHQNPLSSKPPTSHSPPSFASCDSQLFASLPSSLPTLSSSFNFLYDLGELKTLNSVKAMHAQMIKMSNKNCIDTEGKNLVTYYLEFGDSRSAAMAFFVSSAQDYRSWSSSLEELRRFGGDLQILEFFCEFHSGGLMLDSKVLCIVLKLCTSLKHLWLGLEIHACLIKSGFDLDVYLKCALINFYGTCWGIESSNQLFHEMSDQEDIVWNEIIKLNLKNGRSVEALELFRSMQFSSAKANSTTIVKALQACGKLRALKEGKQIHGYVLRWALESNLSICNSLISMYSRNDRLDLARTVFNSMAGHNLSSWNSIISSYAALGCLNDAWILFDKMELSDVKPDIVTWNCLLSGHSLHGSYEAVQAILQKMQDAGFKPNSSSITSVLQAVTELCFLKHGKEIHSFVLRNGLDDYDVYVGTSLVDMYVKNNCLSSAQNVFINMKNKNIFAWNSLISGYSFKGLFEDAERLLDSIGEEGIKPNLVTWNGLVSGYAMWGRHEEALSTIHRIKSSGLTPNVVSWTALISGCSQNENYTDSLKFFIQMQEEGIRANSATVSILLKACAGLSLLHKGEEIHCLCIRKGFVEDIFVATGLINMYSKSGKFKSAHEVFRKIKNKTLASWNCMIMAFAIYGFGKEAISLFDEMRGAGVQPDAITFTALLSGCKNSGLVDEGWKLFDSMSTDYNIAPTIEHFSCMVDLLGRASYLDEAWDFIQMMPLKPDATIWGAFLASCRIHINLAFAEIAAKNLFELEPHNPANYVLMMNLYSMSNRWDDVERLKDLMKNAGVKNGPVWSWIQIDQAIHMFSAEGKPHTDAGKIYFELYHLVHEMKKLGYEPDISCVHQNIDEVEKKQLLLSHTEKLAITFGLMNMKSGEPIRVIKNTRVCSDCHTAAKYMSLIRKCEIFMKDGIRFHHFREGECTCNDCW</sequence>
<comment type="similarity">
    <text evidence="3">Belongs to the PPR family. PCMP-E subfamily.</text>
</comment>
<feature type="repeat" description="PPR" evidence="4">
    <location>
        <begin position="525"/>
        <end position="559"/>
    </location>
</feature>
<evidence type="ECO:0000256" key="4">
    <source>
        <dbReference type="PROSITE-ProRule" id="PRU00708"/>
    </source>
</evidence>
<dbReference type="FunFam" id="1.25.40.10:FF:000031">
    <property type="entry name" value="Pentatricopeptide repeat-containing protein mitochondrial"/>
    <property type="match status" value="1"/>
</dbReference>
<dbReference type="PANTHER" id="PTHR47926">
    <property type="entry name" value="PENTATRICOPEPTIDE REPEAT-CONTAINING PROTEIN"/>
    <property type="match status" value="1"/>
</dbReference>
<dbReference type="FunCoup" id="A0A5E4FJM4">
    <property type="interactions" value="469"/>
</dbReference>
<dbReference type="Pfam" id="PF14432">
    <property type="entry name" value="DYW_deaminase"/>
    <property type="match status" value="1"/>
</dbReference>
<dbReference type="EMBL" id="CABIKO010000121">
    <property type="protein sequence ID" value="VVA27360.1"/>
    <property type="molecule type" value="Genomic_DNA"/>
</dbReference>
<feature type="repeat" description="PPR" evidence="4">
    <location>
        <begin position="626"/>
        <end position="660"/>
    </location>
</feature>
<dbReference type="FunFam" id="1.25.40.10:FF:000393">
    <property type="entry name" value="Pentatricopeptide repeat-containing protein At1g20230"/>
    <property type="match status" value="1"/>
</dbReference>
<accession>A0A5E4FJM4</accession>
<dbReference type="GO" id="GO:0008270">
    <property type="term" value="F:zinc ion binding"/>
    <property type="evidence" value="ECO:0007669"/>
    <property type="project" value="InterPro"/>
</dbReference>
<keyword evidence="2" id="KW-0677">Repeat</keyword>
<feature type="repeat" description="PPR" evidence="4">
    <location>
        <begin position="353"/>
        <end position="387"/>
    </location>
</feature>
<dbReference type="GO" id="GO:0009451">
    <property type="term" value="P:RNA modification"/>
    <property type="evidence" value="ECO:0007669"/>
    <property type="project" value="InterPro"/>
</dbReference>
<feature type="repeat" description="PPR" evidence="4">
    <location>
        <begin position="763"/>
        <end position="797"/>
    </location>
</feature>
<reference evidence="7" key="1">
    <citation type="journal article" date="2020" name="Plant J.">
        <title>Transposons played a major role in the diversification between the closely related almond and peach genomes: results from the almond genome sequence.</title>
        <authorList>
            <person name="Alioto T."/>
            <person name="Alexiou K.G."/>
            <person name="Bardil A."/>
            <person name="Barteri F."/>
            <person name="Castanera R."/>
            <person name="Cruz F."/>
            <person name="Dhingra A."/>
            <person name="Duval H."/>
            <person name="Fernandez I Marti A."/>
            <person name="Frias L."/>
            <person name="Galan B."/>
            <person name="Garcia J.L."/>
            <person name="Howad W."/>
            <person name="Gomez-Garrido J."/>
            <person name="Gut M."/>
            <person name="Julca I."/>
            <person name="Morata J."/>
            <person name="Puigdomenech P."/>
            <person name="Ribeca P."/>
            <person name="Rubio Cabetas M.J."/>
            <person name="Vlasova A."/>
            <person name="Wirthensohn M."/>
            <person name="Garcia-Mas J."/>
            <person name="Gabaldon T."/>
            <person name="Casacuberta J.M."/>
            <person name="Arus P."/>
        </authorList>
    </citation>
    <scope>NUCLEOTIDE SEQUENCE [LARGE SCALE GENOMIC DNA]</scope>
    <source>
        <strain evidence="7">cv. Texas</strain>
    </source>
</reference>
<dbReference type="OMA" id="INMYVKN"/>
<evidence type="ECO:0000259" key="5">
    <source>
        <dbReference type="Pfam" id="PF14432"/>
    </source>
</evidence>
<evidence type="ECO:0000256" key="1">
    <source>
        <dbReference type="ARBA" id="ARBA00006643"/>
    </source>
</evidence>
<dbReference type="InParanoid" id="A0A5E4FJM4"/>
<dbReference type="Pfam" id="PF20431">
    <property type="entry name" value="E_motif"/>
    <property type="match status" value="1"/>
</dbReference>
<dbReference type="GO" id="GO:0003723">
    <property type="term" value="F:RNA binding"/>
    <property type="evidence" value="ECO:0007669"/>
    <property type="project" value="InterPro"/>
</dbReference>
<feature type="repeat" description="PPR" evidence="4">
    <location>
        <begin position="318"/>
        <end position="352"/>
    </location>
</feature>
<dbReference type="Pfam" id="PF13041">
    <property type="entry name" value="PPR_2"/>
    <property type="match status" value="4"/>
</dbReference>
<dbReference type="InterPro" id="IPR032867">
    <property type="entry name" value="DYW_dom"/>
</dbReference>
<dbReference type="InterPro" id="IPR011990">
    <property type="entry name" value="TPR-like_helical_dom_sf"/>
</dbReference>
<dbReference type="FunFam" id="1.25.40.10:FF:000782">
    <property type="entry name" value="Pentatricopeptide repeat-containing protein"/>
    <property type="match status" value="1"/>
</dbReference>
<dbReference type="FunFam" id="1.25.40.10:FF:000280">
    <property type="entry name" value="Pentatricopeptide repeat-containing protein"/>
    <property type="match status" value="1"/>
</dbReference>
<evidence type="ECO:0000313" key="7">
    <source>
        <dbReference type="Proteomes" id="UP000327085"/>
    </source>
</evidence>